<gene>
    <name evidence="8" type="ORF">ABFO16_00565</name>
</gene>
<keyword evidence="6" id="KW-0411">Iron-sulfur</keyword>
<dbReference type="PANTHER" id="PTHR11135:SF0">
    <property type="entry name" value="ELONGATOR COMPLEX PROTEIN 3"/>
    <property type="match status" value="1"/>
</dbReference>
<dbReference type="SUPFAM" id="SSF102114">
    <property type="entry name" value="Radical SAM enzymes"/>
    <property type="match status" value="1"/>
</dbReference>
<dbReference type="InterPro" id="IPR039661">
    <property type="entry name" value="ELP3"/>
</dbReference>
<dbReference type="InterPro" id="IPR006638">
    <property type="entry name" value="Elp3/MiaA/NifB-like_rSAM"/>
</dbReference>
<evidence type="ECO:0000256" key="6">
    <source>
        <dbReference type="ARBA" id="ARBA00023014"/>
    </source>
</evidence>
<accession>A0ABV1HQX8</accession>
<sequence>MPHNGCPHQCVFCNQRNITGHSYQPTQDDVVSAIETAIKSGVDKKNTEIAFFGGSFTAIDRGYMVSLLNATKQYINDFYGIRLSTRPDAIDDEVLTLLKSYGVTSIELGAQSMCDDVLSLNERGHSATDVVNASNLIKKYNISLGLQMMIGLYGSTPEKDIETAEELISLSPDTVRIYPTITMKDTLLEKYYNDKKYVPYSKETTINTCAKILKMFYDKKINVIRVGLHYSDELVSTSVAGFYHPAFRELCESKMFLDMLVNEIKKYPQGEFSVIVGNKFISKAIGQKKANIKVLKELGYIVTFKQSDTLKDFQFIIKERGDLCY</sequence>
<dbReference type="Pfam" id="PF16199">
    <property type="entry name" value="Radical_SAM_C"/>
    <property type="match status" value="1"/>
</dbReference>
<evidence type="ECO:0000256" key="2">
    <source>
        <dbReference type="ARBA" id="ARBA00022485"/>
    </source>
</evidence>
<dbReference type="CDD" id="cd01335">
    <property type="entry name" value="Radical_SAM"/>
    <property type="match status" value="1"/>
</dbReference>
<evidence type="ECO:0000259" key="7">
    <source>
        <dbReference type="PROSITE" id="PS51918"/>
    </source>
</evidence>
<dbReference type="Pfam" id="PF04055">
    <property type="entry name" value="Radical_SAM"/>
    <property type="match status" value="1"/>
</dbReference>
<dbReference type="SFLD" id="SFLDG01082">
    <property type="entry name" value="B12-binding_domain_containing"/>
    <property type="match status" value="1"/>
</dbReference>
<evidence type="ECO:0000313" key="8">
    <source>
        <dbReference type="EMBL" id="MEQ2564729.1"/>
    </source>
</evidence>
<dbReference type="InterPro" id="IPR058240">
    <property type="entry name" value="rSAM_sf"/>
</dbReference>
<dbReference type="EMBL" id="JBBMFI010000001">
    <property type="protein sequence ID" value="MEQ2564729.1"/>
    <property type="molecule type" value="Genomic_DNA"/>
</dbReference>
<dbReference type="InterPro" id="IPR013785">
    <property type="entry name" value="Aldolase_TIM"/>
</dbReference>
<evidence type="ECO:0000256" key="3">
    <source>
        <dbReference type="ARBA" id="ARBA00022691"/>
    </source>
</evidence>
<dbReference type="RefSeq" id="WP_211147544.1">
    <property type="nucleotide sequence ID" value="NZ_JBBMEY010000001.1"/>
</dbReference>
<dbReference type="InterPro" id="IPR032432">
    <property type="entry name" value="Radical_SAM_C"/>
</dbReference>
<protein>
    <submittedName>
        <fullName evidence="8">Radical SAM protein</fullName>
    </submittedName>
</protein>
<keyword evidence="3" id="KW-0949">S-adenosyl-L-methionine</keyword>
<evidence type="ECO:0000256" key="5">
    <source>
        <dbReference type="ARBA" id="ARBA00023004"/>
    </source>
</evidence>
<organism evidence="8 9">
    <name type="scientific">Ruminococcoides intestinihominis</name>
    <dbReference type="NCBI Taxonomy" id="3133161"/>
    <lineage>
        <taxon>Bacteria</taxon>
        <taxon>Bacillati</taxon>
        <taxon>Bacillota</taxon>
        <taxon>Clostridia</taxon>
        <taxon>Eubacteriales</taxon>
        <taxon>Oscillospiraceae</taxon>
        <taxon>Ruminococcoides</taxon>
    </lineage>
</organism>
<reference evidence="8 9" key="1">
    <citation type="submission" date="2024-03" db="EMBL/GenBank/DDBJ databases">
        <title>Human intestinal bacterial collection.</title>
        <authorList>
            <person name="Pauvert C."/>
            <person name="Hitch T.C.A."/>
            <person name="Clavel T."/>
        </authorList>
    </citation>
    <scope>NUCLEOTIDE SEQUENCE [LARGE SCALE GENOMIC DNA]</scope>
    <source>
        <strain evidence="8 9">CLA-AP-H18</strain>
    </source>
</reference>
<keyword evidence="5" id="KW-0408">Iron</keyword>
<evidence type="ECO:0000256" key="1">
    <source>
        <dbReference type="ARBA" id="ARBA00001966"/>
    </source>
</evidence>
<dbReference type="PANTHER" id="PTHR11135">
    <property type="entry name" value="HISTONE ACETYLTRANSFERASE-RELATED"/>
    <property type="match status" value="1"/>
</dbReference>
<evidence type="ECO:0000256" key="4">
    <source>
        <dbReference type="ARBA" id="ARBA00022723"/>
    </source>
</evidence>
<feature type="domain" description="Radical SAM core" evidence="7">
    <location>
        <begin position="1"/>
        <end position="225"/>
    </location>
</feature>
<dbReference type="SFLD" id="SFLDG01086">
    <property type="entry name" value="elongater_protein-like"/>
    <property type="match status" value="1"/>
</dbReference>
<dbReference type="InterPro" id="IPR007197">
    <property type="entry name" value="rSAM"/>
</dbReference>
<comment type="cofactor">
    <cofactor evidence="1">
        <name>[4Fe-4S] cluster</name>
        <dbReference type="ChEBI" id="CHEBI:49883"/>
    </cofactor>
</comment>
<proteinExistence type="predicted"/>
<dbReference type="SMART" id="SM00729">
    <property type="entry name" value="Elp3"/>
    <property type="match status" value="1"/>
</dbReference>
<dbReference type="SFLD" id="SFLDS00029">
    <property type="entry name" value="Radical_SAM"/>
    <property type="match status" value="1"/>
</dbReference>
<keyword evidence="9" id="KW-1185">Reference proteome</keyword>
<name>A0ABV1HQX8_9FIRM</name>
<evidence type="ECO:0000313" key="9">
    <source>
        <dbReference type="Proteomes" id="UP001478133"/>
    </source>
</evidence>
<dbReference type="Proteomes" id="UP001478133">
    <property type="component" value="Unassembled WGS sequence"/>
</dbReference>
<keyword evidence="2" id="KW-0004">4Fe-4S</keyword>
<keyword evidence="4" id="KW-0479">Metal-binding</keyword>
<comment type="caution">
    <text evidence="8">The sequence shown here is derived from an EMBL/GenBank/DDBJ whole genome shotgun (WGS) entry which is preliminary data.</text>
</comment>
<dbReference type="PROSITE" id="PS51918">
    <property type="entry name" value="RADICAL_SAM"/>
    <property type="match status" value="1"/>
</dbReference>
<dbReference type="Gene3D" id="3.20.20.70">
    <property type="entry name" value="Aldolase class I"/>
    <property type="match status" value="1"/>
</dbReference>